<evidence type="ECO:0000313" key="7">
    <source>
        <dbReference type="Proteomes" id="UP000264313"/>
    </source>
</evidence>
<organism evidence="6 7">
    <name type="scientific">Methylotenera mobilis</name>
    <dbReference type="NCBI Taxonomy" id="359408"/>
    <lineage>
        <taxon>Bacteria</taxon>
        <taxon>Pseudomonadati</taxon>
        <taxon>Pseudomonadota</taxon>
        <taxon>Betaproteobacteria</taxon>
        <taxon>Nitrosomonadales</taxon>
        <taxon>Methylophilaceae</taxon>
        <taxon>Methylotenera</taxon>
    </lineage>
</organism>
<dbReference type="InterPro" id="IPR000847">
    <property type="entry name" value="LysR_HTH_N"/>
</dbReference>
<sequence length="300" mass="33118">MFRISLDSLLILDAIDRGGSFAAAGVELHKVPSTISYTVSKLEQDLGVQVFERLGPKVSLTSAGKELLKEGRYLLKAAEDLEHRVRRVASGWETELSIGMDSIFSPTALVEDINDFYKVANLTRLRFSQEALSGSWEALMDRRVDLLIGAAGEGPSGGGYHSVLIGSTSFVFAVAPSHPLANVNHALGKADLYRYRAITVSDSVRKMPPRTVGLLFGQDTLAVPNMRTKYQFQLAGLGFGFLPEPLARQAIADGLLVEKRVEEPRQPESIYMAWRSGHEGAGLKWWIERIKSQNMAEKLW</sequence>
<keyword evidence="4" id="KW-0804">Transcription</keyword>
<dbReference type="AlphaFoldDB" id="A0A351R9Q9"/>
<comment type="similarity">
    <text evidence="1">Belongs to the LysR transcriptional regulatory family.</text>
</comment>
<name>A0A351R9Q9_9PROT</name>
<dbReference type="SUPFAM" id="SSF53850">
    <property type="entry name" value="Periplasmic binding protein-like II"/>
    <property type="match status" value="1"/>
</dbReference>
<dbReference type="PROSITE" id="PS50931">
    <property type="entry name" value="HTH_LYSR"/>
    <property type="match status" value="1"/>
</dbReference>
<dbReference type="STRING" id="1132855.GCA_000384255_02451"/>
<dbReference type="InterPro" id="IPR005119">
    <property type="entry name" value="LysR_subst-bd"/>
</dbReference>
<dbReference type="Gene3D" id="1.10.10.10">
    <property type="entry name" value="Winged helix-like DNA-binding domain superfamily/Winged helix DNA-binding domain"/>
    <property type="match status" value="1"/>
</dbReference>
<reference evidence="6 7" key="1">
    <citation type="journal article" date="2018" name="Nat. Biotechnol.">
        <title>A standardized bacterial taxonomy based on genome phylogeny substantially revises the tree of life.</title>
        <authorList>
            <person name="Parks D.H."/>
            <person name="Chuvochina M."/>
            <person name="Waite D.W."/>
            <person name="Rinke C."/>
            <person name="Skarshewski A."/>
            <person name="Chaumeil P.A."/>
            <person name="Hugenholtz P."/>
        </authorList>
    </citation>
    <scope>NUCLEOTIDE SEQUENCE [LARGE SCALE GENOMIC DNA]</scope>
    <source>
        <strain evidence="6">UBA9958</strain>
    </source>
</reference>
<evidence type="ECO:0000256" key="2">
    <source>
        <dbReference type="ARBA" id="ARBA00023015"/>
    </source>
</evidence>
<gene>
    <name evidence="6" type="ORF">DCW48_03820</name>
</gene>
<dbReference type="InterPro" id="IPR036390">
    <property type="entry name" value="WH_DNA-bd_sf"/>
</dbReference>
<keyword evidence="3" id="KW-0238">DNA-binding</keyword>
<dbReference type="PANTHER" id="PTHR30126">
    <property type="entry name" value="HTH-TYPE TRANSCRIPTIONAL REGULATOR"/>
    <property type="match status" value="1"/>
</dbReference>
<evidence type="ECO:0000256" key="4">
    <source>
        <dbReference type="ARBA" id="ARBA00023163"/>
    </source>
</evidence>
<accession>A0A351R9Q9</accession>
<keyword evidence="2" id="KW-0805">Transcription regulation</keyword>
<comment type="caution">
    <text evidence="6">The sequence shown here is derived from an EMBL/GenBank/DDBJ whole genome shotgun (WGS) entry which is preliminary data.</text>
</comment>
<proteinExistence type="inferred from homology"/>
<evidence type="ECO:0000313" key="6">
    <source>
        <dbReference type="EMBL" id="HBA08780.1"/>
    </source>
</evidence>
<dbReference type="InterPro" id="IPR036388">
    <property type="entry name" value="WH-like_DNA-bd_sf"/>
</dbReference>
<evidence type="ECO:0000259" key="5">
    <source>
        <dbReference type="PROSITE" id="PS50931"/>
    </source>
</evidence>
<dbReference type="GO" id="GO:0003700">
    <property type="term" value="F:DNA-binding transcription factor activity"/>
    <property type="evidence" value="ECO:0007669"/>
    <property type="project" value="InterPro"/>
</dbReference>
<dbReference type="GO" id="GO:0000976">
    <property type="term" value="F:transcription cis-regulatory region binding"/>
    <property type="evidence" value="ECO:0007669"/>
    <property type="project" value="TreeGrafter"/>
</dbReference>
<dbReference type="PANTHER" id="PTHR30126:SF4">
    <property type="entry name" value="LYSR FAMILY TRANSCRIPTIONAL REGULATOR"/>
    <property type="match status" value="1"/>
</dbReference>
<evidence type="ECO:0000256" key="3">
    <source>
        <dbReference type="ARBA" id="ARBA00023125"/>
    </source>
</evidence>
<dbReference type="Gene3D" id="3.40.190.290">
    <property type="match status" value="1"/>
</dbReference>
<dbReference type="Pfam" id="PF00126">
    <property type="entry name" value="HTH_1"/>
    <property type="match status" value="1"/>
</dbReference>
<dbReference type="EMBL" id="DNAA01000092">
    <property type="protein sequence ID" value="HBA08780.1"/>
    <property type="molecule type" value="Genomic_DNA"/>
</dbReference>
<dbReference type="Proteomes" id="UP000264313">
    <property type="component" value="Unassembled WGS sequence"/>
</dbReference>
<feature type="domain" description="HTH lysR-type" evidence="5">
    <location>
        <begin position="4"/>
        <end position="61"/>
    </location>
</feature>
<protein>
    <submittedName>
        <fullName evidence="6">LysR family transcriptional regulator</fullName>
    </submittedName>
</protein>
<dbReference type="SUPFAM" id="SSF46785">
    <property type="entry name" value="Winged helix' DNA-binding domain"/>
    <property type="match status" value="1"/>
</dbReference>
<evidence type="ECO:0000256" key="1">
    <source>
        <dbReference type="ARBA" id="ARBA00009437"/>
    </source>
</evidence>
<dbReference type="Pfam" id="PF03466">
    <property type="entry name" value="LysR_substrate"/>
    <property type="match status" value="1"/>
</dbReference>